<dbReference type="SUPFAM" id="SSF53335">
    <property type="entry name" value="S-adenosyl-L-methionine-dependent methyltransferases"/>
    <property type="match status" value="1"/>
</dbReference>
<keyword evidence="2" id="KW-1185">Reference proteome</keyword>
<reference evidence="2" key="1">
    <citation type="submission" date="2019-06" db="EMBL/GenBank/DDBJ databases">
        <title>Sulfurimonas gotlandica sp. nov., a chemoautotrophic and psychrotolerant epsilonproteobacterium isolated from a pelagic redoxcline, and an emended description of the genus Sulfurimonas.</title>
        <authorList>
            <person name="Wang S."/>
            <person name="Jiang L."/>
            <person name="Shao Z."/>
        </authorList>
    </citation>
    <scope>NUCLEOTIDE SEQUENCE [LARGE SCALE GENOMIC DNA]</scope>
    <source>
        <strain evidence="2">1-1N</strain>
    </source>
</reference>
<protein>
    <submittedName>
        <fullName evidence="1">Class I SAM-dependent methyltransferase</fullName>
    </submittedName>
</protein>
<sequence length="180" mass="21611">MDEFFYVDEVREKKHYDKHHNSFESLGYVKMFEDLIEEFVAPLKENIKSALDFGCGEGEVLPILLERNNIVCDRYDLFYFPQKVYLGKEYDIILSTEVFEHLKNPLEIFKELLSYVKKDGYLLLMSTFHPSNDEKFLKWWYIRDITHIGFFNLKTFEYIADALDVKIVKHNLKNIIIFQK</sequence>
<name>A0AAJ4DNH4_9BACT</name>
<accession>A0AAJ4DNH4</accession>
<dbReference type="Proteomes" id="UP000326061">
    <property type="component" value="Chromosome"/>
</dbReference>
<organism evidence="1 2">
    <name type="scientific">Sulfurimonas xiamenensis</name>
    <dbReference type="NCBI Taxonomy" id="2590021"/>
    <lineage>
        <taxon>Bacteria</taxon>
        <taxon>Pseudomonadati</taxon>
        <taxon>Campylobacterota</taxon>
        <taxon>Epsilonproteobacteria</taxon>
        <taxon>Campylobacterales</taxon>
        <taxon>Sulfurimonadaceae</taxon>
        <taxon>Sulfurimonas</taxon>
    </lineage>
</organism>
<dbReference type="KEGG" id="suln:FJR47_04030"/>
<evidence type="ECO:0000313" key="2">
    <source>
        <dbReference type="Proteomes" id="UP000326061"/>
    </source>
</evidence>
<dbReference type="AlphaFoldDB" id="A0AAJ4DNH4"/>
<dbReference type="EMBL" id="CP041166">
    <property type="protein sequence ID" value="QFR44214.1"/>
    <property type="molecule type" value="Genomic_DNA"/>
</dbReference>
<keyword evidence="1" id="KW-0808">Transferase</keyword>
<keyword evidence="1" id="KW-0489">Methyltransferase</keyword>
<dbReference type="InterPro" id="IPR029063">
    <property type="entry name" value="SAM-dependent_MTases_sf"/>
</dbReference>
<evidence type="ECO:0000313" key="1">
    <source>
        <dbReference type="EMBL" id="QFR44214.1"/>
    </source>
</evidence>
<dbReference type="Gene3D" id="3.40.50.150">
    <property type="entry name" value="Vaccinia Virus protein VP39"/>
    <property type="match status" value="1"/>
</dbReference>
<proteinExistence type="predicted"/>
<gene>
    <name evidence="1" type="ORF">FJR47_04030</name>
</gene>
<dbReference type="Pfam" id="PF13489">
    <property type="entry name" value="Methyltransf_23"/>
    <property type="match status" value="1"/>
</dbReference>
<dbReference type="GO" id="GO:0032259">
    <property type="term" value="P:methylation"/>
    <property type="evidence" value="ECO:0007669"/>
    <property type="project" value="UniProtKB-KW"/>
</dbReference>
<dbReference type="GO" id="GO:0008168">
    <property type="term" value="F:methyltransferase activity"/>
    <property type="evidence" value="ECO:0007669"/>
    <property type="project" value="UniProtKB-KW"/>
</dbReference>